<evidence type="ECO:0008006" key="4">
    <source>
        <dbReference type="Google" id="ProtNLM"/>
    </source>
</evidence>
<keyword evidence="1" id="KW-0812">Transmembrane</keyword>
<dbReference type="RefSeq" id="WP_158082143.1">
    <property type="nucleotide sequence ID" value="NZ_MBTG01000016.1"/>
</dbReference>
<keyword evidence="1" id="KW-0472">Membrane</keyword>
<dbReference type="InterPro" id="IPR009339">
    <property type="entry name" value="DUF998"/>
</dbReference>
<organism evidence="2 3">
    <name type="scientific">Paenibacillus ferrarius</name>
    <dbReference type="NCBI Taxonomy" id="1469647"/>
    <lineage>
        <taxon>Bacteria</taxon>
        <taxon>Bacillati</taxon>
        <taxon>Bacillota</taxon>
        <taxon>Bacilli</taxon>
        <taxon>Bacillales</taxon>
        <taxon>Paenibacillaceae</taxon>
        <taxon>Paenibacillus</taxon>
    </lineage>
</organism>
<feature type="transmembrane region" description="Helical" evidence="1">
    <location>
        <begin position="135"/>
        <end position="154"/>
    </location>
</feature>
<dbReference type="STRING" id="1469647.BC351_28420"/>
<keyword evidence="3" id="KW-1185">Reference proteome</keyword>
<dbReference type="EMBL" id="MBTG01000016">
    <property type="protein sequence ID" value="OPH56420.1"/>
    <property type="molecule type" value="Genomic_DNA"/>
</dbReference>
<feature type="transmembrane region" description="Helical" evidence="1">
    <location>
        <begin position="166"/>
        <end position="184"/>
    </location>
</feature>
<dbReference type="AlphaFoldDB" id="A0A1V4HI00"/>
<proteinExistence type="predicted"/>
<protein>
    <recommendedName>
        <fullName evidence="4">DUF998 domain-containing protein</fullName>
    </recommendedName>
</protein>
<keyword evidence="1" id="KW-1133">Transmembrane helix</keyword>
<evidence type="ECO:0000313" key="2">
    <source>
        <dbReference type="EMBL" id="OPH56420.1"/>
    </source>
</evidence>
<feature type="transmembrane region" description="Helical" evidence="1">
    <location>
        <begin position="57"/>
        <end position="79"/>
    </location>
</feature>
<evidence type="ECO:0000313" key="3">
    <source>
        <dbReference type="Proteomes" id="UP000190626"/>
    </source>
</evidence>
<reference evidence="3" key="1">
    <citation type="submission" date="2016-07" db="EMBL/GenBank/DDBJ databases">
        <authorList>
            <person name="Florea S."/>
            <person name="Webb J.S."/>
            <person name="Jaromczyk J."/>
            <person name="Schardl C.L."/>
        </authorList>
    </citation>
    <scope>NUCLEOTIDE SEQUENCE [LARGE SCALE GENOMIC DNA]</scope>
    <source>
        <strain evidence="3">CY1</strain>
    </source>
</reference>
<feature type="transmembrane region" description="Helical" evidence="1">
    <location>
        <begin position="91"/>
        <end position="109"/>
    </location>
</feature>
<dbReference type="Pfam" id="PF06197">
    <property type="entry name" value="DUF998"/>
    <property type="match status" value="1"/>
</dbReference>
<dbReference type="Proteomes" id="UP000190626">
    <property type="component" value="Unassembled WGS sequence"/>
</dbReference>
<name>A0A1V4HI00_9BACL</name>
<comment type="caution">
    <text evidence="2">The sequence shown here is derived from an EMBL/GenBank/DDBJ whole genome shotgun (WGS) entry which is preliminary data.</text>
</comment>
<feature type="transmembrane region" description="Helical" evidence="1">
    <location>
        <begin position="190"/>
        <end position="211"/>
    </location>
</feature>
<dbReference type="OrthoDB" id="2608234at2"/>
<evidence type="ECO:0000256" key="1">
    <source>
        <dbReference type="SAM" id="Phobius"/>
    </source>
</evidence>
<accession>A0A1V4HI00</accession>
<gene>
    <name evidence="2" type="ORF">BC351_28420</name>
</gene>
<feature type="transmembrane region" description="Helical" evidence="1">
    <location>
        <begin position="12"/>
        <end position="37"/>
    </location>
</feature>
<sequence>MQKIYAKNSRASLIRLLLIGGVVSAPLFYAIVAAQVFTRAGFDIRRHAISTLTLGDLGWIQSAAFIFSGLLAVAAAVGIRALLRGRKGGTWGPMLIGIYGLGMAMAGIFRPDPGLGFPAGAPAGVPTTMSGEASLHSLAFFAAFLCLIAACVVFARRFAAQGERGWGVYCMATAGISPLLIVVGMGVSSWIGVIMGSAGIVAFGWVSALAVRLRAEASVA</sequence>